<reference evidence="1 2" key="1">
    <citation type="journal article" date="2018" name="PLoS ONE">
        <title>The draft genome of Kipferlia bialata reveals reductive genome evolution in fornicate parasites.</title>
        <authorList>
            <person name="Tanifuji G."/>
            <person name="Takabayashi S."/>
            <person name="Kume K."/>
            <person name="Takagi M."/>
            <person name="Nakayama T."/>
            <person name="Kamikawa R."/>
            <person name="Inagaki Y."/>
            <person name="Hashimoto T."/>
        </authorList>
    </citation>
    <scope>NUCLEOTIDE SEQUENCE [LARGE SCALE GENOMIC DNA]</scope>
    <source>
        <strain evidence="1">NY0173</strain>
    </source>
</reference>
<name>A0A9K3DDX3_9EUKA</name>
<evidence type="ECO:0000313" key="2">
    <source>
        <dbReference type="Proteomes" id="UP000265618"/>
    </source>
</evidence>
<comment type="caution">
    <text evidence="1">The sequence shown here is derived from an EMBL/GenBank/DDBJ whole genome shotgun (WGS) entry which is preliminary data.</text>
</comment>
<feature type="non-terminal residue" evidence="1">
    <location>
        <position position="1"/>
    </location>
</feature>
<gene>
    <name evidence="1" type="ORF">KIPB_015858</name>
</gene>
<protein>
    <submittedName>
        <fullName evidence="1">Uncharacterized protein</fullName>
    </submittedName>
</protein>
<keyword evidence="2" id="KW-1185">Reference proteome</keyword>
<accession>A0A9K3DDX3</accession>
<dbReference type="Proteomes" id="UP000265618">
    <property type="component" value="Unassembled WGS sequence"/>
</dbReference>
<dbReference type="AlphaFoldDB" id="A0A9K3DDX3"/>
<sequence>ESKTYSVTIEYVISQAELKLLSAHIGAQASCLHIVPQYNDVMAHSKKADSSSYAIDFSKGLWCMPHLRELQVDSMFLSDIHITKDVCPNLETLFLNQPQVHNKSIYLSVILYI</sequence>
<dbReference type="EMBL" id="BDIP01009205">
    <property type="protein sequence ID" value="GIQ92213.1"/>
    <property type="molecule type" value="Genomic_DNA"/>
</dbReference>
<evidence type="ECO:0000313" key="1">
    <source>
        <dbReference type="EMBL" id="GIQ92213.1"/>
    </source>
</evidence>
<organism evidence="1 2">
    <name type="scientific">Kipferlia bialata</name>
    <dbReference type="NCBI Taxonomy" id="797122"/>
    <lineage>
        <taxon>Eukaryota</taxon>
        <taxon>Metamonada</taxon>
        <taxon>Carpediemonas-like organisms</taxon>
        <taxon>Kipferlia</taxon>
    </lineage>
</organism>
<proteinExistence type="predicted"/>